<dbReference type="Gene3D" id="3.90.1860.10">
    <property type="entry name" value="tRNA-splicing ligase RtcB"/>
    <property type="match status" value="1"/>
</dbReference>
<dbReference type="PANTHER" id="PTHR43749">
    <property type="entry name" value="RNA-SPLICING LIGASE RTCB"/>
    <property type="match status" value="1"/>
</dbReference>
<feature type="region of interest" description="Disordered" evidence="11">
    <location>
        <begin position="259"/>
        <end position="279"/>
    </location>
</feature>
<evidence type="ECO:0000256" key="10">
    <source>
        <dbReference type="PIRSR" id="PIRSR601233-3"/>
    </source>
</evidence>
<evidence type="ECO:0000313" key="13">
    <source>
        <dbReference type="Proteomes" id="UP000041254"/>
    </source>
</evidence>
<feature type="active site" description="GMP-histidine intermediate" evidence="8">
    <location>
        <position position="476"/>
    </location>
</feature>
<name>A0A0G4EDZ8_VITBC</name>
<feature type="binding site" evidence="9">
    <location>
        <position position="546"/>
    </location>
    <ligand>
        <name>GMP</name>
        <dbReference type="ChEBI" id="CHEBI:58115"/>
    </ligand>
</feature>
<protein>
    <recommendedName>
        <fullName evidence="1">3'-phosphate/5'-hydroxy nucleic acid ligase</fullName>
        <ecNumber evidence="1">6.5.1.8</ecNumber>
    </recommendedName>
</protein>
<proteinExistence type="predicted"/>
<evidence type="ECO:0000256" key="8">
    <source>
        <dbReference type="PIRSR" id="PIRSR601233-1"/>
    </source>
</evidence>
<keyword evidence="5 9" id="KW-0342">GTP-binding</keyword>
<evidence type="ECO:0000256" key="7">
    <source>
        <dbReference type="ARBA" id="ARBA00047746"/>
    </source>
</evidence>
<feature type="binding site" evidence="10">
    <location>
        <position position="222"/>
    </location>
    <ligand>
        <name>Mn(2+)</name>
        <dbReference type="ChEBI" id="CHEBI:29035"/>
        <label>1</label>
    </ligand>
</feature>
<feature type="binding site" evidence="9">
    <location>
        <begin position="476"/>
        <end position="479"/>
    </location>
    <ligand>
        <name>GMP</name>
        <dbReference type="ChEBI" id="CHEBI:58115"/>
    </ligand>
</feature>
<dbReference type="PANTHER" id="PTHR43749:SF2">
    <property type="entry name" value="RNA-SPLICING LIGASE RTCB"/>
    <property type="match status" value="1"/>
</dbReference>
<dbReference type="EC" id="6.5.1.8" evidence="1"/>
<dbReference type="InterPro" id="IPR036025">
    <property type="entry name" value="RtcB-like_sf"/>
</dbReference>
<evidence type="ECO:0000256" key="6">
    <source>
        <dbReference type="ARBA" id="ARBA00023211"/>
    </source>
</evidence>
<feature type="binding site" evidence="9">
    <location>
        <begin position="306"/>
        <end position="310"/>
    </location>
    <ligand>
        <name>GMP</name>
        <dbReference type="ChEBI" id="CHEBI:58115"/>
    </ligand>
</feature>
<comment type="catalytic activity">
    <reaction evidence="7">
        <text>a 3'-end 3'-phospho-ribonucleotide-RNA + a 5'-end dephospho-ribonucleoside-RNA + GTP = a ribonucleotidyl-ribonucleotide-RNA + GMP + diphosphate</text>
        <dbReference type="Rhea" id="RHEA:68076"/>
        <dbReference type="Rhea" id="RHEA-COMP:10463"/>
        <dbReference type="Rhea" id="RHEA-COMP:13936"/>
        <dbReference type="Rhea" id="RHEA-COMP:17355"/>
        <dbReference type="ChEBI" id="CHEBI:33019"/>
        <dbReference type="ChEBI" id="CHEBI:37565"/>
        <dbReference type="ChEBI" id="CHEBI:58115"/>
        <dbReference type="ChEBI" id="CHEBI:83062"/>
        <dbReference type="ChEBI" id="CHEBI:138284"/>
        <dbReference type="ChEBI" id="CHEBI:173118"/>
        <dbReference type="EC" id="6.5.1.8"/>
    </reaction>
</comment>
<dbReference type="GO" id="GO:0042245">
    <property type="term" value="P:RNA repair"/>
    <property type="evidence" value="ECO:0007669"/>
    <property type="project" value="TreeGrafter"/>
</dbReference>
<dbReference type="VEuPathDB" id="CryptoDB:Vbra_11263"/>
<evidence type="ECO:0000256" key="3">
    <source>
        <dbReference type="ARBA" id="ARBA00022723"/>
    </source>
</evidence>
<evidence type="ECO:0000256" key="9">
    <source>
        <dbReference type="PIRSR" id="PIRSR601233-2"/>
    </source>
</evidence>
<keyword evidence="4 9" id="KW-0547">Nucleotide-binding</keyword>
<keyword evidence="6 10" id="KW-0464">Manganese</keyword>
<dbReference type="InParanoid" id="A0A0G4EDZ8"/>
<dbReference type="GO" id="GO:0006281">
    <property type="term" value="P:DNA repair"/>
    <property type="evidence" value="ECO:0007669"/>
    <property type="project" value="TreeGrafter"/>
</dbReference>
<dbReference type="GO" id="GO:0005525">
    <property type="term" value="F:GTP binding"/>
    <property type="evidence" value="ECO:0007669"/>
    <property type="project" value="UniProtKB-KW"/>
</dbReference>
<dbReference type="OrthoDB" id="10249697at2759"/>
<evidence type="ECO:0000256" key="5">
    <source>
        <dbReference type="ARBA" id="ARBA00023134"/>
    </source>
</evidence>
<evidence type="ECO:0000256" key="1">
    <source>
        <dbReference type="ARBA" id="ARBA00012726"/>
    </source>
</evidence>
<dbReference type="GO" id="GO:0006396">
    <property type="term" value="P:RNA processing"/>
    <property type="evidence" value="ECO:0007669"/>
    <property type="project" value="InterPro"/>
</dbReference>
<keyword evidence="13" id="KW-1185">Reference proteome</keyword>
<dbReference type="Proteomes" id="UP000041254">
    <property type="component" value="Unassembled WGS sequence"/>
</dbReference>
<evidence type="ECO:0000256" key="4">
    <source>
        <dbReference type="ARBA" id="ARBA00022741"/>
    </source>
</evidence>
<reference evidence="12 13" key="1">
    <citation type="submission" date="2014-11" db="EMBL/GenBank/DDBJ databases">
        <authorList>
            <person name="Zhu J."/>
            <person name="Qi W."/>
            <person name="Song R."/>
        </authorList>
    </citation>
    <scope>NUCLEOTIDE SEQUENCE [LARGE SCALE GENOMIC DNA]</scope>
</reference>
<dbReference type="SUPFAM" id="SSF103365">
    <property type="entry name" value="Hypothetical protein PH1602"/>
    <property type="match status" value="1"/>
</dbReference>
<keyword evidence="3 10" id="KW-0479">Metal-binding</keyword>
<feature type="binding site" evidence="10">
    <location>
        <position position="324"/>
    </location>
    <ligand>
        <name>Mn(2+)</name>
        <dbReference type="ChEBI" id="CHEBI:29035"/>
        <label>2</label>
    </ligand>
</feature>
<gene>
    <name evidence="12" type="ORF">Vbra_11263</name>
</gene>
<dbReference type="Pfam" id="PF01139">
    <property type="entry name" value="RtcB"/>
    <property type="match status" value="1"/>
</dbReference>
<keyword evidence="2" id="KW-0436">Ligase</keyword>
<feature type="binding site" evidence="10">
    <location>
        <position position="307"/>
    </location>
    <ligand>
        <name>Mn(2+)</name>
        <dbReference type="ChEBI" id="CHEBI:29035"/>
        <label>1</label>
    </ligand>
</feature>
<dbReference type="EMBL" id="CDMY01000176">
    <property type="protein sequence ID" value="CEL93553.1"/>
    <property type="molecule type" value="Genomic_DNA"/>
</dbReference>
<dbReference type="OMA" id="HNYIDFR"/>
<evidence type="ECO:0000256" key="2">
    <source>
        <dbReference type="ARBA" id="ARBA00022598"/>
    </source>
</evidence>
<dbReference type="GO" id="GO:0170057">
    <property type="term" value="F:RNA ligase (GTP) activity"/>
    <property type="evidence" value="ECO:0007669"/>
    <property type="project" value="UniProtKB-EC"/>
</dbReference>
<dbReference type="STRING" id="1169540.A0A0G4EDZ8"/>
<dbReference type="PhylomeDB" id="A0A0G4EDZ8"/>
<organism evidence="12 13">
    <name type="scientific">Vitrella brassicaformis (strain CCMP3155)</name>
    <dbReference type="NCBI Taxonomy" id="1169540"/>
    <lineage>
        <taxon>Eukaryota</taxon>
        <taxon>Sar</taxon>
        <taxon>Alveolata</taxon>
        <taxon>Colpodellida</taxon>
        <taxon>Vitrellaceae</taxon>
        <taxon>Vitrella</taxon>
    </lineage>
</organism>
<dbReference type="InterPro" id="IPR052915">
    <property type="entry name" value="RtcB-like"/>
</dbReference>
<dbReference type="InterPro" id="IPR001233">
    <property type="entry name" value="RtcB"/>
</dbReference>
<feature type="binding site" evidence="9">
    <location>
        <begin position="452"/>
        <end position="455"/>
    </location>
    <ligand>
        <name>GMP</name>
        <dbReference type="ChEBI" id="CHEBI:58115"/>
    </ligand>
</feature>
<accession>A0A0G4EDZ8</accession>
<evidence type="ECO:0000256" key="11">
    <source>
        <dbReference type="SAM" id="MobiDB-lite"/>
    </source>
</evidence>
<evidence type="ECO:0000313" key="12">
    <source>
        <dbReference type="EMBL" id="CEL93553.1"/>
    </source>
</evidence>
<comment type="cofactor">
    <cofactor evidence="10">
        <name>Mn(2+)</name>
        <dbReference type="ChEBI" id="CHEBI:29035"/>
    </cofactor>
    <text evidence="10">Binds 2 manganese ions per subunit.</text>
</comment>
<dbReference type="GO" id="GO:0030145">
    <property type="term" value="F:manganese ion binding"/>
    <property type="evidence" value="ECO:0007669"/>
    <property type="project" value="TreeGrafter"/>
</dbReference>
<sequence>MSSPFLSSQETKRSLIADSRSYHKHPAQAAVEQFIRCLHLPTTHPISAFPPPYCGLCHHRHYSSHNHQHRRRQPAHHGTSSIASERDRLLAAEDEPTTNFKTCNDDAVEDDGMEVEVEVEVAGREEGRAMVKRESAQERGGRQLGDGELELPIVVETRGVPVYIYTSDYDDATYRQLVALAEKPFVVGFVAAMPDVHLGKGATIGSVFATRDAICPNAVGVDIGCGMCAVPLRGLKRSHLTDGQLAKIQKGLKMSIPTGFDSHDREPAGAREATKSLMSEREPTSWIRDTFDRRHTLQLGTLGGGNHFIELVYDESDNVWMLLHSGSRNIGNITARHYDQLAAKQTGGTKEGLSFLYLDTKEGQDYLADMRFCQAYAFMNRSFMIKAFARVMQEVTRKVPDWSSTVNIHHNYCTCETCTYTDPHTGEKRTEDLYVTRKGATSAKAGELGIIPGSMGTGTYIVEGKGNSLSWQSCSHGAGRRMSRTAAVKHISQREFVQSMKGIVCDTNPKVRDEAPTAYKDLGEVMRNQASLVQVVHRLQPLVNVKGY</sequence>
<dbReference type="GO" id="GO:0003909">
    <property type="term" value="F:DNA ligase activity"/>
    <property type="evidence" value="ECO:0007669"/>
    <property type="project" value="TreeGrafter"/>
</dbReference>
<dbReference type="AlphaFoldDB" id="A0A0G4EDZ8"/>
<feature type="compositionally biased region" description="Basic and acidic residues" evidence="11">
    <location>
        <begin position="261"/>
        <end position="279"/>
    </location>
</feature>